<feature type="binding site" evidence="4">
    <location>
        <position position="232"/>
    </location>
    <ligand>
        <name>Fe cation</name>
        <dbReference type="ChEBI" id="CHEBI:24875"/>
    </ligand>
</feature>
<keyword evidence="2" id="KW-0813">Transport</keyword>
<comment type="caution">
    <text evidence="5">The sequence shown here is derived from an EMBL/GenBank/DDBJ whole genome shotgun (WGS) entry which is preliminary data.</text>
</comment>
<dbReference type="InterPro" id="IPR026045">
    <property type="entry name" value="Ferric-bd"/>
</dbReference>
<feature type="binding site" evidence="4">
    <location>
        <position position="233"/>
    </location>
    <ligand>
        <name>Fe cation</name>
        <dbReference type="ChEBI" id="CHEBI:24875"/>
    </ligand>
</feature>
<evidence type="ECO:0000313" key="5">
    <source>
        <dbReference type="EMBL" id="PHK04252.1"/>
    </source>
</evidence>
<keyword evidence="2" id="KW-0410">Iron transport</keyword>
<keyword evidence="3" id="KW-0732">Signal</keyword>
<dbReference type="GO" id="GO:0006826">
    <property type="term" value="P:iron ion transport"/>
    <property type="evidence" value="ECO:0007669"/>
    <property type="project" value="UniProtKB-KW"/>
</dbReference>
<dbReference type="PANTHER" id="PTHR30006:SF15">
    <property type="entry name" value="IRON-UTILIZATION PERIPLASMIC PROTEIN"/>
    <property type="match status" value="1"/>
</dbReference>
<dbReference type="GO" id="GO:0030288">
    <property type="term" value="C:outer membrane-bounded periplasmic space"/>
    <property type="evidence" value="ECO:0007669"/>
    <property type="project" value="TreeGrafter"/>
</dbReference>
<dbReference type="Gene3D" id="3.40.190.10">
    <property type="entry name" value="Periplasmic binding protein-like II"/>
    <property type="match status" value="2"/>
</dbReference>
<keyword evidence="4" id="KW-0408">Iron</keyword>
<dbReference type="EMBL" id="LAHD01000027">
    <property type="protein sequence ID" value="PHK04252.1"/>
    <property type="molecule type" value="Genomic_DNA"/>
</dbReference>
<reference evidence="5 6" key="1">
    <citation type="submission" date="2015-02" db="EMBL/GenBank/DDBJ databases">
        <title>Nostoc linckia genome annotation.</title>
        <authorList>
            <person name="Zhou Z."/>
        </authorList>
    </citation>
    <scope>NUCLEOTIDE SEQUENCE [LARGE SCALE GENOMIC DNA]</scope>
    <source>
        <strain evidence="6">z8</strain>
    </source>
</reference>
<dbReference type="AlphaFoldDB" id="A0A9Q5ZD59"/>
<name>A0A9Q5ZD59_NOSLI</name>
<gene>
    <name evidence="5" type="ORF">VF08_11625</name>
</gene>
<sequence length="343" mass="37727">MRVEDEKLKTLPLKKVSAGAVALILGWGIGMAVDAQTKTLVIYSGREQKLIGPLIEKAKKDLNKDIQVRYGDTAELAIALLEEGKNSRADLFFAQDAGALGTLEKKQLTLPIAPKLLNKVDSRFRSSKGHWLGISGRARVIDYNTKLVKQSELPTSISQLTQPKWRTKVGWAPTNGSFQSFVTAMRVIDGDQKTLQWLKAMKANGVKDYGKNSAILEALGRGEIHLGLVNNYYLYRFKKDNPNFPVAHHYTKKDAGSIINVAGVAITSTTDQKSDAEALIDYLLKQSSQNYFAQETNEYPLVKGIPAPSKQVPINKLNPPNVSLTDLDDLPGTLNLLQQAGVL</sequence>
<evidence type="ECO:0000256" key="4">
    <source>
        <dbReference type="PIRSR" id="PIRSR002825-1"/>
    </source>
</evidence>
<evidence type="ECO:0000256" key="3">
    <source>
        <dbReference type="ARBA" id="ARBA00022729"/>
    </source>
</evidence>
<dbReference type="Proteomes" id="UP000222310">
    <property type="component" value="Unassembled WGS sequence"/>
</dbReference>
<evidence type="ECO:0000256" key="1">
    <source>
        <dbReference type="ARBA" id="ARBA00008520"/>
    </source>
</evidence>
<accession>A0A9Q5ZD59</accession>
<evidence type="ECO:0000313" key="6">
    <source>
        <dbReference type="Proteomes" id="UP000222310"/>
    </source>
</evidence>
<proteinExistence type="inferred from homology"/>
<keyword evidence="4" id="KW-0479">Metal-binding</keyword>
<dbReference type="PIRSF" id="PIRSF002825">
    <property type="entry name" value="CfbpA"/>
    <property type="match status" value="1"/>
</dbReference>
<dbReference type="GO" id="GO:0046872">
    <property type="term" value="F:metal ion binding"/>
    <property type="evidence" value="ECO:0007669"/>
    <property type="project" value="UniProtKB-KW"/>
</dbReference>
<dbReference type="SUPFAM" id="SSF53850">
    <property type="entry name" value="Periplasmic binding protein-like II"/>
    <property type="match status" value="1"/>
</dbReference>
<dbReference type="PANTHER" id="PTHR30006">
    <property type="entry name" value="THIAMINE-BINDING PERIPLASMIC PROTEIN-RELATED"/>
    <property type="match status" value="1"/>
</dbReference>
<organism evidence="5 6">
    <name type="scientific">Nostoc linckia z8</name>
    <dbReference type="NCBI Taxonomy" id="1628746"/>
    <lineage>
        <taxon>Bacteria</taxon>
        <taxon>Bacillati</taxon>
        <taxon>Cyanobacteriota</taxon>
        <taxon>Cyanophyceae</taxon>
        <taxon>Nostocales</taxon>
        <taxon>Nostocaceae</taxon>
        <taxon>Nostoc</taxon>
    </lineage>
</organism>
<comment type="similarity">
    <text evidence="1">Belongs to the bacterial solute-binding protein 1 family.</text>
</comment>
<protein>
    <submittedName>
        <fullName evidence="5">ABC transporter substrate-binding protein</fullName>
    </submittedName>
</protein>
<dbReference type="Pfam" id="PF13343">
    <property type="entry name" value="SBP_bac_6"/>
    <property type="match status" value="1"/>
</dbReference>
<evidence type="ECO:0000256" key="2">
    <source>
        <dbReference type="ARBA" id="ARBA00022496"/>
    </source>
</evidence>
<keyword evidence="2" id="KW-0406">Ion transport</keyword>
<dbReference type="CDD" id="cd13543">
    <property type="entry name" value="PBP2_Fbp"/>
    <property type="match status" value="1"/>
</dbReference>